<comment type="function">
    <text evidence="7">Binds to the 23S rRNA.</text>
</comment>
<name>A0A839HAN2_9GAMM</name>
<dbReference type="HAMAP" id="MF_00503">
    <property type="entry name" value="Ribosomal_bL9"/>
    <property type="match status" value="1"/>
</dbReference>
<dbReference type="InterPro" id="IPR020069">
    <property type="entry name" value="Ribosomal_bL9_C"/>
</dbReference>
<keyword evidence="8" id="KW-0175">Coiled coil</keyword>
<dbReference type="SUPFAM" id="SSF55658">
    <property type="entry name" value="L9 N-domain-like"/>
    <property type="match status" value="1"/>
</dbReference>
<dbReference type="GO" id="GO:0005840">
    <property type="term" value="C:ribosome"/>
    <property type="evidence" value="ECO:0007669"/>
    <property type="project" value="UniProtKB-KW"/>
</dbReference>
<dbReference type="InterPro" id="IPR009027">
    <property type="entry name" value="Ribosomal_bL9/RNase_H1_N"/>
</dbReference>
<dbReference type="EMBL" id="JABVCQ010000009">
    <property type="protein sequence ID" value="MBB1125714.1"/>
    <property type="molecule type" value="Genomic_DNA"/>
</dbReference>
<reference evidence="10 11" key="1">
    <citation type="journal article" date="2020" name="Arch. Microbiol.">
        <title>The genome sequence of the giant phototrophic gammaproteobacterium Thiospirillum jenense gives insight into its physiological properties and phylogenetic relationships.</title>
        <authorList>
            <person name="Imhoff J.F."/>
            <person name="Meyer T.E."/>
            <person name="Kyndt J.A."/>
        </authorList>
    </citation>
    <scope>NUCLEOTIDE SEQUENCE [LARGE SCALE GENOMIC DNA]</scope>
    <source>
        <strain evidence="10 11">DSM 216</strain>
    </source>
</reference>
<gene>
    <name evidence="7 10" type="primary">rplI</name>
    <name evidence="10" type="ORF">HUK38_05630</name>
</gene>
<evidence type="ECO:0000256" key="3">
    <source>
        <dbReference type="ARBA" id="ARBA00022884"/>
    </source>
</evidence>
<dbReference type="InterPro" id="IPR036791">
    <property type="entry name" value="Ribosomal_bL9_C_sf"/>
</dbReference>
<keyword evidence="5 7" id="KW-0687">Ribonucleoprotein</keyword>
<dbReference type="Pfam" id="PF01281">
    <property type="entry name" value="Ribosomal_L9_N"/>
    <property type="match status" value="1"/>
</dbReference>
<evidence type="ECO:0000313" key="10">
    <source>
        <dbReference type="EMBL" id="MBB1125714.1"/>
    </source>
</evidence>
<evidence type="ECO:0000256" key="2">
    <source>
        <dbReference type="ARBA" id="ARBA00022730"/>
    </source>
</evidence>
<keyword evidence="2 7" id="KW-0699">rRNA-binding</keyword>
<dbReference type="InterPro" id="IPR036935">
    <property type="entry name" value="Ribosomal_bL9_N_sf"/>
</dbReference>
<sequence length="149" mass="15651">MDIILLKKVAGLGALGDKVTVKPGYGRNYLIPTGCAVPATATNLKAFEAQRAELEKTAADLLANAQARKQQLTDLRVVVGRKAGDEGRLFGSIGANDIAAAITATGTPVEKAEVRLPNGALRVTGEHLVGIRLHTEVECQVCIEVVATH</sequence>
<evidence type="ECO:0000259" key="9">
    <source>
        <dbReference type="PROSITE" id="PS00651"/>
    </source>
</evidence>
<dbReference type="PANTHER" id="PTHR21368">
    <property type="entry name" value="50S RIBOSOMAL PROTEIN L9"/>
    <property type="match status" value="1"/>
</dbReference>
<evidence type="ECO:0000313" key="11">
    <source>
        <dbReference type="Proteomes" id="UP000548632"/>
    </source>
</evidence>
<dbReference type="GO" id="GO:0006412">
    <property type="term" value="P:translation"/>
    <property type="evidence" value="ECO:0007669"/>
    <property type="project" value="UniProtKB-UniRule"/>
</dbReference>
<comment type="caution">
    <text evidence="10">The sequence shown here is derived from an EMBL/GenBank/DDBJ whole genome shotgun (WGS) entry which is preliminary data.</text>
</comment>
<protein>
    <recommendedName>
        <fullName evidence="6 7">Large ribosomal subunit protein bL9</fullName>
    </recommendedName>
</protein>
<dbReference type="AlphaFoldDB" id="A0A839HAN2"/>
<organism evidence="10 11">
    <name type="scientific">Thiospirillum jenense</name>
    <dbReference type="NCBI Taxonomy" id="1653858"/>
    <lineage>
        <taxon>Bacteria</taxon>
        <taxon>Pseudomonadati</taxon>
        <taxon>Pseudomonadota</taxon>
        <taxon>Gammaproteobacteria</taxon>
        <taxon>Chromatiales</taxon>
        <taxon>Chromatiaceae</taxon>
        <taxon>Thiospirillum</taxon>
    </lineage>
</organism>
<dbReference type="SUPFAM" id="SSF55653">
    <property type="entry name" value="Ribosomal protein L9 C-domain"/>
    <property type="match status" value="1"/>
</dbReference>
<dbReference type="GO" id="GO:1990904">
    <property type="term" value="C:ribonucleoprotein complex"/>
    <property type="evidence" value="ECO:0007669"/>
    <property type="project" value="UniProtKB-KW"/>
</dbReference>
<evidence type="ECO:0000256" key="7">
    <source>
        <dbReference type="HAMAP-Rule" id="MF_00503"/>
    </source>
</evidence>
<evidence type="ECO:0000256" key="5">
    <source>
        <dbReference type="ARBA" id="ARBA00023274"/>
    </source>
</evidence>
<dbReference type="GO" id="GO:0003735">
    <property type="term" value="F:structural constituent of ribosome"/>
    <property type="evidence" value="ECO:0007669"/>
    <property type="project" value="InterPro"/>
</dbReference>
<dbReference type="Pfam" id="PF03948">
    <property type="entry name" value="Ribosomal_L9_C"/>
    <property type="match status" value="1"/>
</dbReference>
<evidence type="ECO:0000256" key="6">
    <source>
        <dbReference type="ARBA" id="ARBA00035292"/>
    </source>
</evidence>
<dbReference type="Gene3D" id="3.10.430.100">
    <property type="entry name" value="Ribosomal protein L9, C-terminal domain"/>
    <property type="match status" value="1"/>
</dbReference>
<evidence type="ECO:0000256" key="4">
    <source>
        <dbReference type="ARBA" id="ARBA00022980"/>
    </source>
</evidence>
<dbReference type="NCBIfam" id="TIGR00158">
    <property type="entry name" value="L9"/>
    <property type="match status" value="1"/>
</dbReference>
<dbReference type="InterPro" id="IPR020070">
    <property type="entry name" value="Ribosomal_bL9_N"/>
</dbReference>
<keyword evidence="11" id="KW-1185">Reference proteome</keyword>
<feature type="domain" description="Ribosomal protein L9" evidence="9">
    <location>
        <begin position="13"/>
        <end position="40"/>
    </location>
</feature>
<dbReference type="RefSeq" id="WP_182583326.1">
    <property type="nucleotide sequence ID" value="NZ_JABVCQ010000009.1"/>
</dbReference>
<feature type="coiled-coil region" evidence="8">
    <location>
        <begin position="44"/>
        <end position="71"/>
    </location>
</feature>
<evidence type="ECO:0000256" key="8">
    <source>
        <dbReference type="SAM" id="Coils"/>
    </source>
</evidence>
<keyword evidence="4 7" id="KW-0689">Ribosomal protein</keyword>
<evidence type="ECO:0000256" key="1">
    <source>
        <dbReference type="ARBA" id="ARBA00010605"/>
    </source>
</evidence>
<accession>A0A839HAN2</accession>
<dbReference type="InterPro" id="IPR000244">
    <property type="entry name" value="Ribosomal_bL9"/>
</dbReference>
<dbReference type="PROSITE" id="PS00651">
    <property type="entry name" value="RIBOSOMAL_L9"/>
    <property type="match status" value="1"/>
</dbReference>
<dbReference type="InterPro" id="IPR020594">
    <property type="entry name" value="Ribosomal_bL9_bac/chp"/>
</dbReference>
<dbReference type="GO" id="GO:0019843">
    <property type="term" value="F:rRNA binding"/>
    <property type="evidence" value="ECO:0007669"/>
    <property type="project" value="UniProtKB-UniRule"/>
</dbReference>
<comment type="similarity">
    <text evidence="1 7">Belongs to the bacterial ribosomal protein bL9 family.</text>
</comment>
<dbReference type="Gene3D" id="3.40.5.10">
    <property type="entry name" value="Ribosomal protein L9, N-terminal domain"/>
    <property type="match status" value="1"/>
</dbReference>
<proteinExistence type="inferred from homology"/>
<dbReference type="Proteomes" id="UP000548632">
    <property type="component" value="Unassembled WGS sequence"/>
</dbReference>
<keyword evidence="3 7" id="KW-0694">RNA-binding</keyword>